<dbReference type="Proteomes" id="UP000311382">
    <property type="component" value="Unassembled WGS sequence"/>
</dbReference>
<evidence type="ECO:0000259" key="2">
    <source>
        <dbReference type="Pfam" id="PF12813"/>
    </source>
</evidence>
<feature type="domain" description="Asteroid" evidence="2">
    <location>
        <begin position="146"/>
        <end position="247"/>
    </location>
</feature>
<dbReference type="Gene3D" id="3.40.50.1010">
    <property type="entry name" value="5'-nuclease"/>
    <property type="match status" value="1"/>
</dbReference>
<proteinExistence type="inferred from homology"/>
<dbReference type="OrthoDB" id="25987at2759"/>
<comment type="caution">
    <text evidence="3">The sequence shown here is derived from an EMBL/GenBank/DDBJ whole genome shotgun (WGS) entry which is preliminary data.</text>
</comment>
<gene>
    <name evidence="3" type="ORF">DMC30DRAFT_405259</name>
</gene>
<dbReference type="STRING" id="5288.A0A5C5FLE1"/>
<dbReference type="AlphaFoldDB" id="A0A5C5FLE1"/>
<dbReference type="PANTHER" id="PTHR15665">
    <property type="entry name" value="ASTEROID PROTEIN"/>
    <property type="match status" value="1"/>
</dbReference>
<organism evidence="3 4">
    <name type="scientific">Rhodotorula diobovata</name>
    <dbReference type="NCBI Taxonomy" id="5288"/>
    <lineage>
        <taxon>Eukaryota</taxon>
        <taxon>Fungi</taxon>
        <taxon>Dikarya</taxon>
        <taxon>Basidiomycota</taxon>
        <taxon>Pucciniomycotina</taxon>
        <taxon>Microbotryomycetes</taxon>
        <taxon>Sporidiobolales</taxon>
        <taxon>Sporidiobolaceae</taxon>
        <taxon>Rhodotorula</taxon>
    </lineage>
</organism>
<dbReference type="SUPFAM" id="SSF88723">
    <property type="entry name" value="PIN domain-like"/>
    <property type="match status" value="1"/>
</dbReference>
<evidence type="ECO:0000256" key="1">
    <source>
        <dbReference type="ARBA" id="ARBA00007398"/>
    </source>
</evidence>
<name>A0A5C5FLE1_9BASI</name>
<reference evidence="3 4" key="1">
    <citation type="submission" date="2019-03" db="EMBL/GenBank/DDBJ databases">
        <title>Rhodosporidium diobovatum UCD-FST 08-225 genome sequencing, assembly, and annotation.</title>
        <authorList>
            <person name="Fakankun I.U."/>
            <person name="Fristensky B."/>
            <person name="Levin D.B."/>
        </authorList>
    </citation>
    <scope>NUCLEOTIDE SEQUENCE [LARGE SCALE GENOMIC DNA]</scope>
    <source>
        <strain evidence="3 4">UCD-FST 08-225</strain>
    </source>
</reference>
<dbReference type="PANTHER" id="PTHR15665:SF1">
    <property type="entry name" value="PROTEIN ASTEROID HOMOLOG 1"/>
    <property type="match status" value="1"/>
</dbReference>
<comment type="similarity">
    <text evidence="1">Belongs to the asteroid family.</text>
</comment>
<dbReference type="InterPro" id="IPR026832">
    <property type="entry name" value="Asteroid"/>
</dbReference>
<sequence length="654" mass="71527">MGVASLTSFVKKHNLGTLTTLPSSTDPTPIPAIVDGLAFAYHVGLVDTFQGGGYLRIRANVRRYIEYWRECGLEPEFVWDGPFDREKLPTVISRSTQSLQRSITYMRLPDALRMQHKYESAATRLPPLAHMCISAELELLGVVSHCAEEEADSPTAELAQRRNGYVISNDSDYFIYPAQCRGYIPLNSIQYGPYNQPRLEQVPPTHPRLLQFRVFEPAAIARAFSLPPSFLPVLAALIGNDIANYSESLHTPRHPSSVPFRGFVDPRELQRIASLLSTCAHMPVETLPQLQDVVFAVLPLLLAGRRAPPDPLIVANLALSASSYALRPLEAPSPSFPLHPREGEDTPAQARAREAYHAAYKRSRLSSFVPHVLKHGVVLCQGSVERPEVQSPMVRLARPLRQWVYAIVQDAVGLAGECVTEYVRRGDDLHAAVVPVLPLPALLSTHGIDPTPFVVAHSPLALAPLATRRLLLLTILDHPHPAQWPPRGTPHAQLLPLVLALRHLVPLLPAAQAWSRHDVRCALLVGALLRLAPEAVPSLHRTRAAAAAGGADLPSKPLMQHSVELVQTLVALHLVAQSLLLDHPPDADHPAGDGLAQPHGVFDGRAAHALWGMGAREVRSVVAGCPAEVREAVEESERLVWWGLVTGDADEDDE</sequence>
<dbReference type="Pfam" id="PF12813">
    <property type="entry name" value="XPG_I_2"/>
    <property type="match status" value="1"/>
</dbReference>
<dbReference type="InterPro" id="IPR039436">
    <property type="entry name" value="Asteroid_dom"/>
</dbReference>
<keyword evidence="4" id="KW-1185">Reference proteome</keyword>
<evidence type="ECO:0000313" key="3">
    <source>
        <dbReference type="EMBL" id="TNY17673.1"/>
    </source>
</evidence>
<evidence type="ECO:0000313" key="4">
    <source>
        <dbReference type="Proteomes" id="UP000311382"/>
    </source>
</evidence>
<dbReference type="InterPro" id="IPR029060">
    <property type="entry name" value="PIN-like_dom_sf"/>
</dbReference>
<accession>A0A5C5FLE1</accession>
<protein>
    <recommendedName>
        <fullName evidence="2">Asteroid domain-containing protein</fullName>
    </recommendedName>
</protein>
<dbReference type="EMBL" id="SOZI01000184">
    <property type="protein sequence ID" value="TNY17673.1"/>
    <property type="molecule type" value="Genomic_DNA"/>
</dbReference>